<accession>A0A512CA70</accession>
<dbReference type="PANTHER" id="PTHR36966">
    <property type="entry name" value="REP-ASSOCIATED TYROSINE TRANSPOSASE"/>
    <property type="match status" value="1"/>
</dbReference>
<proteinExistence type="predicted"/>
<dbReference type="GO" id="GO:0004803">
    <property type="term" value="F:transposase activity"/>
    <property type="evidence" value="ECO:0007669"/>
    <property type="project" value="InterPro"/>
</dbReference>
<reference evidence="2 3" key="1">
    <citation type="submission" date="2019-07" db="EMBL/GenBank/DDBJ databases">
        <title>Whole genome shotgun sequence of Cyclobacterium qasimii NBRC 106168.</title>
        <authorList>
            <person name="Hosoyama A."/>
            <person name="Uohara A."/>
            <person name="Ohji S."/>
            <person name="Ichikawa N."/>
        </authorList>
    </citation>
    <scope>NUCLEOTIDE SEQUENCE [LARGE SCALE GENOMIC DNA]</scope>
    <source>
        <strain evidence="2 3">NBRC 106168</strain>
    </source>
</reference>
<evidence type="ECO:0000259" key="1">
    <source>
        <dbReference type="SMART" id="SM01321"/>
    </source>
</evidence>
<dbReference type="AlphaFoldDB" id="A0A512CA70"/>
<dbReference type="EMBL" id="BJYV01000005">
    <property type="protein sequence ID" value="GEO21027.1"/>
    <property type="molecule type" value="Genomic_DNA"/>
</dbReference>
<gene>
    <name evidence="2" type="ORF">CQA01_15610</name>
</gene>
<dbReference type="Gene3D" id="3.30.70.1290">
    <property type="entry name" value="Transposase IS200-like"/>
    <property type="match status" value="1"/>
</dbReference>
<dbReference type="SMART" id="SM01321">
    <property type="entry name" value="Y1_Tnp"/>
    <property type="match status" value="1"/>
</dbReference>
<dbReference type="GO" id="GO:0043565">
    <property type="term" value="F:sequence-specific DNA binding"/>
    <property type="evidence" value="ECO:0007669"/>
    <property type="project" value="TreeGrafter"/>
</dbReference>
<dbReference type="RefSeq" id="WP_020893514.1">
    <property type="nucleotide sequence ID" value="NZ_BJYV01000005.1"/>
</dbReference>
<name>A0A512CA70_9BACT</name>
<dbReference type="InterPro" id="IPR036515">
    <property type="entry name" value="Transposase_17_sf"/>
</dbReference>
<comment type="caution">
    <text evidence="2">The sequence shown here is derived from an EMBL/GenBank/DDBJ whole genome shotgun (WGS) entry which is preliminary data.</text>
</comment>
<dbReference type="GO" id="GO:0006313">
    <property type="term" value="P:DNA transposition"/>
    <property type="evidence" value="ECO:0007669"/>
    <property type="project" value="InterPro"/>
</dbReference>
<keyword evidence="3" id="KW-1185">Reference proteome</keyword>
<dbReference type="PANTHER" id="PTHR36966:SF1">
    <property type="entry name" value="REP-ASSOCIATED TYROSINE TRANSPOSASE"/>
    <property type="match status" value="1"/>
</dbReference>
<feature type="domain" description="Transposase IS200-like" evidence="1">
    <location>
        <begin position="21"/>
        <end position="185"/>
    </location>
</feature>
<dbReference type="InterPro" id="IPR052715">
    <property type="entry name" value="RAYT_transposase"/>
</dbReference>
<dbReference type="SUPFAM" id="SSF143422">
    <property type="entry name" value="Transposase IS200-like"/>
    <property type="match status" value="1"/>
</dbReference>
<organism evidence="2 3">
    <name type="scientific">Cyclobacterium qasimii</name>
    <dbReference type="NCBI Taxonomy" id="1350429"/>
    <lineage>
        <taxon>Bacteria</taxon>
        <taxon>Pseudomonadati</taxon>
        <taxon>Bacteroidota</taxon>
        <taxon>Cytophagia</taxon>
        <taxon>Cytophagales</taxon>
        <taxon>Cyclobacteriaceae</taxon>
        <taxon>Cyclobacterium</taxon>
    </lineage>
</organism>
<evidence type="ECO:0000313" key="2">
    <source>
        <dbReference type="EMBL" id="GEO21027.1"/>
    </source>
</evidence>
<protein>
    <recommendedName>
        <fullName evidence="1">Transposase IS200-like domain-containing protein</fullName>
    </recommendedName>
</protein>
<sequence>MDKYQNKYRIGSIRLPGYDYRKNGAYFITICTKNREHFFGKIVDASIIGPLQCKSPMMQLNELGQIAQKYWMEIPNHFPFVELGNFVVMPNHTHGILVIKRDQYTPVDTLQCNVSTAPTRPINEQMSKISPKPGSISTIIRSYKSAVTKQARLINANFTWQARFHDHIIRNSASFERIQHYISTNPLNWQKDKFSV</sequence>
<dbReference type="Proteomes" id="UP000321301">
    <property type="component" value="Unassembled WGS sequence"/>
</dbReference>
<evidence type="ECO:0000313" key="3">
    <source>
        <dbReference type="Proteomes" id="UP000321301"/>
    </source>
</evidence>
<dbReference type="InterPro" id="IPR002686">
    <property type="entry name" value="Transposase_17"/>
</dbReference>